<evidence type="ECO:0000259" key="1">
    <source>
        <dbReference type="PROSITE" id="PS50914"/>
    </source>
</evidence>
<dbReference type="STRING" id="1223802.SUTH_00461"/>
<protein>
    <submittedName>
        <fullName evidence="2">Putative osmotically inducible protein</fullName>
    </submittedName>
</protein>
<dbReference type="EMBL" id="AP012547">
    <property type="protein sequence ID" value="BAO28275.1"/>
    <property type="molecule type" value="Genomic_DNA"/>
</dbReference>
<gene>
    <name evidence="2" type="ORF">SUTH_00461</name>
</gene>
<accession>W0SBZ5</accession>
<dbReference type="AlphaFoldDB" id="W0SBZ5"/>
<evidence type="ECO:0000313" key="3">
    <source>
        <dbReference type="Proteomes" id="UP000031637"/>
    </source>
</evidence>
<dbReference type="InterPro" id="IPR007055">
    <property type="entry name" value="BON_dom"/>
</dbReference>
<sequence length="173" mass="18250">MAQVNPFSALGRVVSTSMDARSKGEVAADAEIGAAASKQLLEDKGAEWAGVTVLVFQRHVVLAGAVKTADVKKRVEELLRKDRRIKSLANELMVGNVGSLARDTALEAQINAALTAASGVSSVNMRWCATGGHVVLMGVAQSAREASLAQVKVREVSGVKSLKSYLRVVAHKK</sequence>
<organism evidence="2 3">
    <name type="scientific">Sulfuritalea hydrogenivorans sk43H</name>
    <dbReference type="NCBI Taxonomy" id="1223802"/>
    <lineage>
        <taxon>Bacteria</taxon>
        <taxon>Pseudomonadati</taxon>
        <taxon>Pseudomonadota</taxon>
        <taxon>Betaproteobacteria</taxon>
        <taxon>Nitrosomonadales</taxon>
        <taxon>Sterolibacteriaceae</taxon>
        <taxon>Sulfuritalea</taxon>
    </lineage>
</organism>
<dbReference type="InterPro" id="IPR014004">
    <property type="entry name" value="Transpt-assoc_nodulatn_dom_bac"/>
</dbReference>
<dbReference type="PANTHER" id="PTHR34606">
    <property type="entry name" value="BON DOMAIN-CONTAINING PROTEIN"/>
    <property type="match status" value="1"/>
</dbReference>
<dbReference type="HOGENOM" id="CLU_1546793_0_0_4"/>
<feature type="domain" description="BON" evidence="1">
    <location>
        <begin position="102"/>
        <end position="170"/>
    </location>
</feature>
<proteinExistence type="predicted"/>
<dbReference type="RefSeq" id="WP_041096784.1">
    <property type="nucleotide sequence ID" value="NZ_AP012547.1"/>
</dbReference>
<dbReference type="PROSITE" id="PS50914">
    <property type="entry name" value="BON"/>
    <property type="match status" value="2"/>
</dbReference>
<feature type="domain" description="BON" evidence="1">
    <location>
        <begin position="28"/>
        <end position="96"/>
    </location>
</feature>
<dbReference type="PANTHER" id="PTHR34606:SF15">
    <property type="entry name" value="BON DOMAIN-CONTAINING PROTEIN"/>
    <property type="match status" value="1"/>
</dbReference>
<dbReference type="KEGG" id="shd:SUTH_00461"/>
<keyword evidence="3" id="KW-1185">Reference proteome</keyword>
<dbReference type="Proteomes" id="UP000031637">
    <property type="component" value="Chromosome"/>
</dbReference>
<name>W0SBZ5_9PROT</name>
<dbReference type="SMART" id="SM00749">
    <property type="entry name" value="BON"/>
    <property type="match status" value="1"/>
</dbReference>
<dbReference type="InterPro" id="IPR051686">
    <property type="entry name" value="Lipoprotein_DolP"/>
</dbReference>
<evidence type="ECO:0000313" key="2">
    <source>
        <dbReference type="EMBL" id="BAO28275.1"/>
    </source>
</evidence>
<dbReference type="Pfam" id="PF04972">
    <property type="entry name" value="BON"/>
    <property type="match status" value="2"/>
</dbReference>
<reference evidence="2 3" key="1">
    <citation type="journal article" date="2014" name="Syst. Appl. Microbiol.">
        <title>Complete genomes of freshwater sulfur oxidizers Sulfuricella denitrificans skB26 and Sulfuritalea hydrogenivorans sk43H: genetic insights into the sulfur oxidation pathway of betaproteobacteria.</title>
        <authorList>
            <person name="Watanabe T."/>
            <person name="Kojima H."/>
            <person name="Fukui M."/>
        </authorList>
    </citation>
    <scope>NUCLEOTIDE SEQUENCE [LARGE SCALE GENOMIC DNA]</scope>
    <source>
        <strain evidence="2">DSM22779</strain>
    </source>
</reference>